<name>A0ABU1ZNY5_9BURK</name>
<evidence type="ECO:0000256" key="2">
    <source>
        <dbReference type="ARBA" id="ARBA00034247"/>
    </source>
</evidence>
<feature type="domain" description="GGDEF" evidence="4">
    <location>
        <begin position="252"/>
        <end position="382"/>
    </location>
</feature>
<feature type="transmembrane region" description="Helical" evidence="3">
    <location>
        <begin position="29"/>
        <end position="55"/>
    </location>
</feature>
<keyword evidence="3" id="KW-0472">Membrane</keyword>
<dbReference type="SUPFAM" id="SSF55073">
    <property type="entry name" value="Nucleotide cyclase"/>
    <property type="match status" value="1"/>
</dbReference>
<keyword evidence="6" id="KW-1185">Reference proteome</keyword>
<dbReference type="Gene3D" id="3.30.70.270">
    <property type="match status" value="1"/>
</dbReference>
<keyword evidence="3" id="KW-1133">Transmembrane helix</keyword>
<dbReference type="InterPro" id="IPR043128">
    <property type="entry name" value="Rev_trsase/Diguanyl_cyclase"/>
</dbReference>
<accession>A0ABU1ZNY5</accession>
<dbReference type="NCBIfam" id="TIGR00254">
    <property type="entry name" value="GGDEF"/>
    <property type="match status" value="1"/>
</dbReference>
<feature type="transmembrane region" description="Helical" evidence="3">
    <location>
        <begin position="152"/>
        <end position="170"/>
    </location>
</feature>
<reference evidence="5 6" key="1">
    <citation type="submission" date="2023-07" db="EMBL/GenBank/DDBJ databases">
        <title>Sorghum-associated microbial communities from plants grown in Nebraska, USA.</title>
        <authorList>
            <person name="Schachtman D."/>
        </authorList>
    </citation>
    <scope>NUCLEOTIDE SEQUENCE [LARGE SCALE GENOMIC DNA]</scope>
    <source>
        <strain evidence="5 6">BE308</strain>
    </source>
</reference>
<dbReference type="SMART" id="SM00267">
    <property type="entry name" value="GGDEF"/>
    <property type="match status" value="1"/>
</dbReference>
<proteinExistence type="predicted"/>
<dbReference type="CDD" id="cd01949">
    <property type="entry name" value="GGDEF"/>
    <property type="match status" value="1"/>
</dbReference>
<feature type="transmembrane region" description="Helical" evidence="3">
    <location>
        <begin position="61"/>
        <end position="83"/>
    </location>
</feature>
<feature type="transmembrane region" description="Helical" evidence="3">
    <location>
        <begin position="125"/>
        <end position="145"/>
    </location>
</feature>
<dbReference type="PANTHER" id="PTHR45138:SF9">
    <property type="entry name" value="DIGUANYLATE CYCLASE DGCM-RELATED"/>
    <property type="match status" value="1"/>
</dbReference>
<dbReference type="PROSITE" id="PS50887">
    <property type="entry name" value="GGDEF"/>
    <property type="match status" value="1"/>
</dbReference>
<comment type="catalytic activity">
    <reaction evidence="2">
        <text>2 GTP = 3',3'-c-di-GMP + 2 diphosphate</text>
        <dbReference type="Rhea" id="RHEA:24898"/>
        <dbReference type="ChEBI" id="CHEBI:33019"/>
        <dbReference type="ChEBI" id="CHEBI:37565"/>
        <dbReference type="ChEBI" id="CHEBI:58805"/>
        <dbReference type="EC" id="2.7.7.65"/>
    </reaction>
</comment>
<dbReference type="RefSeq" id="WP_310343391.1">
    <property type="nucleotide sequence ID" value="NZ_JAVDXO010000005.1"/>
</dbReference>
<organism evidence="5 6">
    <name type="scientific">Rhodoferax saidenbachensis</name>
    <dbReference type="NCBI Taxonomy" id="1484693"/>
    <lineage>
        <taxon>Bacteria</taxon>
        <taxon>Pseudomonadati</taxon>
        <taxon>Pseudomonadota</taxon>
        <taxon>Betaproteobacteria</taxon>
        <taxon>Burkholderiales</taxon>
        <taxon>Comamonadaceae</taxon>
        <taxon>Rhodoferax</taxon>
    </lineage>
</organism>
<comment type="caution">
    <text evidence="5">The sequence shown here is derived from an EMBL/GenBank/DDBJ whole genome shotgun (WGS) entry which is preliminary data.</text>
</comment>
<evidence type="ECO:0000256" key="1">
    <source>
        <dbReference type="ARBA" id="ARBA00012528"/>
    </source>
</evidence>
<dbReference type="EC" id="2.7.7.65" evidence="1"/>
<dbReference type="Pfam" id="PF00990">
    <property type="entry name" value="GGDEF"/>
    <property type="match status" value="1"/>
</dbReference>
<dbReference type="InterPro" id="IPR029787">
    <property type="entry name" value="Nucleotide_cyclase"/>
</dbReference>
<gene>
    <name evidence="5" type="ORF">J2X15_002551</name>
</gene>
<protein>
    <recommendedName>
        <fullName evidence="1">diguanylate cyclase</fullName>
        <ecNumber evidence="1">2.7.7.65</ecNumber>
    </recommendedName>
</protein>
<sequence length="383" mass="41267">MRERDAFPQALPGAPPPVASGALVRADTLALLFAQSFYAPLQSLAIGGILCWTLWGRVTPIKLLTWLGVLAAATVMRLALYLLYFRAKPKGQALLAWELPYVVTLMLSLLTWGFGVLWLMPPDDAAGQFAILFILVVVVCGSMAIYSAHRGVTLSAMVVMLAPSTVWLLFQPGHMALGLAVSATTLMLGALRSTKVLSDTMQSQLRLSYELKQANAIADRMARTDELTGIANRRSFMELGEQTTRLCQRQAKSLSALLIDADRFKEINDTHGHSAGDAVLQHLSALLVQQFRAADVCARIGGEEFAVLLADTDAAAATAVAEKLRQAVASTPVPWRGQTLQLTVSVGVATHSGNLDTLLHMADTAMYEAKASGRNRVVCHLDA</sequence>
<feature type="transmembrane region" description="Helical" evidence="3">
    <location>
        <begin position="95"/>
        <end position="119"/>
    </location>
</feature>
<keyword evidence="3" id="KW-0812">Transmembrane</keyword>
<dbReference type="EMBL" id="JAVDXO010000005">
    <property type="protein sequence ID" value="MDR7307264.1"/>
    <property type="molecule type" value="Genomic_DNA"/>
</dbReference>
<evidence type="ECO:0000259" key="4">
    <source>
        <dbReference type="PROSITE" id="PS50887"/>
    </source>
</evidence>
<dbReference type="Proteomes" id="UP001268089">
    <property type="component" value="Unassembled WGS sequence"/>
</dbReference>
<dbReference type="PANTHER" id="PTHR45138">
    <property type="entry name" value="REGULATORY COMPONENTS OF SENSORY TRANSDUCTION SYSTEM"/>
    <property type="match status" value="1"/>
</dbReference>
<evidence type="ECO:0000313" key="5">
    <source>
        <dbReference type="EMBL" id="MDR7307264.1"/>
    </source>
</evidence>
<evidence type="ECO:0000256" key="3">
    <source>
        <dbReference type="SAM" id="Phobius"/>
    </source>
</evidence>
<evidence type="ECO:0000313" key="6">
    <source>
        <dbReference type="Proteomes" id="UP001268089"/>
    </source>
</evidence>
<dbReference type="InterPro" id="IPR000160">
    <property type="entry name" value="GGDEF_dom"/>
</dbReference>
<dbReference type="InterPro" id="IPR050469">
    <property type="entry name" value="Diguanylate_Cyclase"/>
</dbReference>